<evidence type="ECO:0008006" key="4">
    <source>
        <dbReference type="Google" id="ProtNLM"/>
    </source>
</evidence>
<name>A0ABV2SPR7_9FLAO</name>
<comment type="caution">
    <text evidence="2">The sequence shown here is derived from an EMBL/GenBank/DDBJ whole genome shotgun (WGS) entry which is preliminary data.</text>
</comment>
<keyword evidence="1" id="KW-0732">Signal</keyword>
<proteinExistence type="predicted"/>
<dbReference type="EMBL" id="JBEXAE010000001">
    <property type="protein sequence ID" value="MET6989154.1"/>
    <property type="molecule type" value="Genomic_DNA"/>
</dbReference>
<dbReference type="Proteomes" id="UP001549799">
    <property type="component" value="Unassembled WGS sequence"/>
</dbReference>
<keyword evidence="3" id="KW-1185">Reference proteome</keyword>
<gene>
    <name evidence="2" type="ORF">ABXZ36_00670</name>
</gene>
<feature type="signal peptide" evidence="1">
    <location>
        <begin position="1"/>
        <end position="26"/>
    </location>
</feature>
<evidence type="ECO:0000313" key="2">
    <source>
        <dbReference type="EMBL" id="MET6989154.1"/>
    </source>
</evidence>
<dbReference type="RefSeq" id="WP_354613523.1">
    <property type="nucleotide sequence ID" value="NZ_JBEXAE010000001.1"/>
</dbReference>
<protein>
    <recommendedName>
        <fullName evidence="4">Secreted protein</fullName>
    </recommendedName>
</protein>
<feature type="chain" id="PRO_5045807589" description="Secreted protein" evidence="1">
    <location>
        <begin position="27"/>
        <end position="50"/>
    </location>
</feature>
<organism evidence="2 3">
    <name type="scientific">Sediminicola arcticus</name>
    <dbReference type="NCBI Taxonomy" id="1574308"/>
    <lineage>
        <taxon>Bacteria</taxon>
        <taxon>Pseudomonadati</taxon>
        <taxon>Bacteroidota</taxon>
        <taxon>Flavobacteriia</taxon>
        <taxon>Flavobacteriales</taxon>
        <taxon>Flavobacteriaceae</taxon>
        <taxon>Sediminicola</taxon>
    </lineage>
</organism>
<dbReference type="PROSITE" id="PS51257">
    <property type="entry name" value="PROKAR_LIPOPROTEIN"/>
    <property type="match status" value="1"/>
</dbReference>
<sequence length="50" mass="5295">MKKIVLVSILLLTNITLLSCTADSLAETDATYLEQSTEGEDGEVVTPPGN</sequence>
<accession>A0ABV2SPR7</accession>
<evidence type="ECO:0000313" key="3">
    <source>
        <dbReference type="Proteomes" id="UP001549799"/>
    </source>
</evidence>
<reference evidence="2 3" key="1">
    <citation type="submission" date="2024-07" db="EMBL/GenBank/DDBJ databases">
        <title>The genome sequence of type strain Sediminicola arcticus GDMCC 1.2805.</title>
        <authorList>
            <person name="Liu Y."/>
        </authorList>
    </citation>
    <scope>NUCLEOTIDE SEQUENCE [LARGE SCALE GENOMIC DNA]</scope>
    <source>
        <strain evidence="2 3">GDMCC 1.2805</strain>
    </source>
</reference>
<evidence type="ECO:0000256" key="1">
    <source>
        <dbReference type="SAM" id="SignalP"/>
    </source>
</evidence>